<evidence type="ECO:0000313" key="3">
    <source>
        <dbReference type="Proteomes" id="UP001207605"/>
    </source>
</evidence>
<dbReference type="SMART" id="SM00530">
    <property type="entry name" value="HTH_XRE"/>
    <property type="match status" value="1"/>
</dbReference>
<keyword evidence="3" id="KW-1185">Reference proteome</keyword>
<dbReference type="EMBL" id="JAOQJV010000002">
    <property type="protein sequence ID" value="MCU6699063.1"/>
    <property type="molecule type" value="Genomic_DNA"/>
</dbReference>
<dbReference type="SUPFAM" id="SSF47413">
    <property type="entry name" value="lambda repressor-like DNA-binding domains"/>
    <property type="match status" value="1"/>
</dbReference>
<sequence length="119" mass="13453">MSNKNVEPERVRKGPMTVEEIKAMRAAEGMIVDLEDEGTNVYVIKAYQEKMSVAVGRMYKQARKEMGLTQQEVADVSGVKRPNIARLESGKHSPTVDMLNRIADSMGMDMEIHLIEREQ</sequence>
<dbReference type="RefSeq" id="WP_243007126.1">
    <property type="nucleotide sequence ID" value="NZ_JAOQJV010000002.1"/>
</dbReference>
<feature type="domain" description="HTH cro/C1-type" evidence="1">
    <location>
        <begin position="60"/>
        <end position="113"/>
    </location>
</feature>
<name>A0ABT2S396_9FIRM</name>
<dbReference type="Pfam" id="PF01381">
    <property type="entry name" value="HTH_3"/>
    <property type="match status" value="1"/>
</dbReference>
<evidence type="ECO:0000259" key="1">
    <source>
        <dbReference type="PROSITE" id="PS50943"/>
    </source>
</evidence>
<accession>A0ABT2S396</accession>
<dbReference type="Gene3D" id="1.10.260.40">
    <property type="entry name" value="lambda repressor-like DNA-binding domains"/>
    <property type="match status" value="1"/>
</dbReference>
<dbReference type="InterPro" id="IPR001387">
    <property type="entry name" value="Cro/C1-type_HTH"/>
</dbReference>
<comment type="caution">
    <text evidence="2">The sequence shown here is derived from an EMBL/GenBank/DDBJ whole genome shotgun (WGS) entry which is preliminary data.</text>
</comment>
<dbReference type="Proteomes" id="UP001207605">
    <property type="component" value="Unassembled WGS sequence"/>
</dbReference>
<gene>
    <name evidence="2" type="ORF">OCV65_02230</name>
</gene>
<dbReference type="CDD" id="cd00093">
    <property type="entry name" value="HTH_XRE"/>
    <property type="match status" value="1"/>
</dbReference>
<evidence type="ECO:0000313" key="2">
    <source>
        <dbReference type="EMBL" id="MCU6699063.1"/>
    </source>
</evidence>
<dbReference type="PROSITE" id="PS50943">
    <property type="entry name" value="HTH_CROC1"/>
    <property type="match status" value="1"/>
</dbReference>
<organism evidence="2 3">
    <name type="scientific">Dorea ammoniilytica</name>
    <dbReference type="NCBI Taxonomy" id="2981788"/>
    <lineage>
        <taxon>Bacteria</taxon>
        <taxon>Bacillati</taxon>
        <taxon>Bacillota</taxon>
        <taxon>Clostridia</taxon>
        <taxon>Lachnospirales</taxon>
        <taxon>Lachnospiraceae</taxon>
        <taxon>Dorea</taxon>
    </lineage>
</organism>
<protein>
    <submittedName>
        <fullName evidence="2">Helix-turn-helix domain-containing protein</fullName>
    </submittedName>
</protein>
<reference evidence="2 3" key="1">
    <citation type="journal article" date="2021" name="ISME Commun">
        <title>Automated analysis of genomic sequences facilitates high-throughput and comprehensive description of bacteria.</title>
        <authorList>
            <person name="Hitch T.C.A."/>
        </authorList>
    </citation>
    <scope>NUCLEOTIDE SEQUENCE [LARGE SCALE GENOMIC DNA]</scope>
    <source>
        <strain evidence="2 3">Sanger_02</strain>
    </source>
</reference>
<proteinExistence type="predicted"/>
<dbReference type="InterPro" id="IPR010982">
    <property type="entry name" value="Lambda_DNA-bd_dom_sf"/>
</dbReference>